<keyword evidence="8 10" id="KW-0472">Membrane</keyword>
<organism evidence="12 13">
    <name type="scientific">Pinibacter soli</name>
    <dbReference type="NCBI Taxonomy" id="3044211"/>
    <lineage>
        <taxon>Bacteria</taxon>
        <taxon>Pseudomonadati</taxon>
        <taxon>Bacteroidota</taxon>
        <taxon>Chitinophagia</taxon>
        <taxon>Chitinophagales</taxon>
        <taxon>Chitinophagaceae</taxon>
        <taxon>Pinibacter</taxon>
    </lineage>
</organism>
<dbReference type="InterPro" id="IPR003367">
    <property type="entry name" value="Thrombospondin_3-like_rpt"/>
</dbReference>
<evidence type="ECO:0000256" key="10">
    <source>
        <dbReference type="PROSITE-ProRule" id="PRU00473"/>
    </source>
</evidence>
<keyword evidence="6" id="KW-0406">Ion transport</keyword>
<keyword evidence="9" id="KW-0998">Cell outer membrane</keyword>
<keyword evidence="13" id="KW-1185">Reference proteome</keyword>
<dbReference type="Gene3D" id="2.40.160.20">
    <property type="match status" value="1"/>
</dbReference>
<dbReference type="SUPFAM" id="SSF103088">
    <property type="entry name" value="OmpA-like"/>
    <property type="match status" value="1"/>
</dbReference>
<keyword evidence="4" id="KW-0812">Transmembrane</keyword>
<evidence type="ECO:0000313" key="12">
    <source>
        <dbReference type="EMBL" id="MDI3321393.1"/>
    </source>
</evidence>
<dbReference type="InterPro" id="IPR050330">
    <property type="entry name" value="Bact_OuterMem_StrucFunc"/>
</dbReference>
<dbReference type="PROSITE" id="PS51123">
    <property type="entry name" value="OMPA_2"/>
    <property type="match status" value="1"/>
</dbReference>
<keyword evidence="5" id="KW-0732">Signal</keyword>
<dbReference type="RefSeq" id="WP_282335501.1">
    <property type="nucleotide sequence ID" value="NZ_JASBRG010000007.1"/>
</dbReference>
<accession>A0ABT6RFQ6</accession>
<dbReference type="CDD" id="cd07185">
    <property type="entry name" value="OmpA_C-like"/>
    <property type="match status" value="1"/>
</dbReference>
<dbReference type="InterPro" id="IPR011250">
    <property type="entry name" value="OMP/PagP_B-barrel"/>
</dbReference>
<dbReference type="InterPro" id="IPR028974">
    <property type="entry name" value="TSP_type-3_rpt"/>
</dbReference>
<evidence type="ECO:0000259" key="11">
    <source>
        <dbReference type="PROSITE" id="PS51123"/>
    </source>
</evidence>
<proteinExistence type="predicted"/>
<dbReference type="Gene3D" id="3.30.1330.60">
    <property type="entry name" value="OmpA-like domain"/>
    <property type="match status" value="1"/>
</dbReference>
<dbReference type="Proteomes" id="UP001226434">
    <property type="component" value="Unassembled WGS sequence"/>
</dbReference>
<evidence type="ECO:0000256" key="3">
    <source>
        <dbReference type="ARBA" id="ARBA00022452"/>
    </source>
</evidence>
<evidence type="ECO:0000256" key="5">
    <source>
        <dbReference type="ARBA" id="ARBA00022729"/>
    </source>
</evidence>
<comment type="subcellular location">
    <subcellularLocation>
        <location evidence="1">Cell outer membrane</location>
        <topology evidence="1">Multi-pass membrane protein</topology>
    </subcellularLocation>
</comment>
<evidence type="ECO:0000256" key="7">
    <source>
        <dbReference type="ARBA" id="ARBA00023114"/>
    </source>
</evidence>
<evidence type="ECO:0000256" key="9">
    <source>
        <dbReference type="ARBA" id="ARBA00023237"/>
    </source>
</evidence>
<reference evidence="12 13" key="1">
    <citation type="submission" date="2023-05" db="EMBL/GenBank/DDBJ databases">
        <title>Genome sequence of Pinibacter sp. MAH-24.</title>
        <authorList>
            <person name="Huq M.A."/>
        </authorList>
    </citation>
    <scope>NUCLEOTIDE SEQUENCE [LARGE SCALE GENOMIC DNA]</scope>
    <source>
        <strain evidence="12 13">MAH-24</strain>
    </source>
</reference>
<dbReference type="Gene3D" id="4.10.1080.10">
    <property type="entry name" value="TSP type-3 repeat"/>
    <property type="match status" value="1"/>
</dbReference>
<name>A0ABT6RFQ6_9BACT</name>
<dbReference type="InterPro" id="IPR036737">
    <property type="entry name" value="OmpA-like_sf"/>
</dbReference>
<keyword evidence="2" id="KW-0813">Transport</keyword>
<dbReference type="Pfam" id="PF00691">
    <property type="entry name" value="OmpA"/>
    <property type="match status" value="1"/>
</dbReference>
<dbReference type="SUPFAM" id="SSF56925">
    <property type="entry name" value="OMPA-like"/>
    <property type="match status" value="1"/>
</dbReference>
<evidence type="ECO:0000256" key="8">
    <source>
        <dbReference type="ARBA" id="ARBA00023136"/>
    </source>
</evidence>
<dbReference type="Pfam" id="PF02412">
    <property type="entry name" value="TSP_3"/>
    <property type="match status" value="1"/>
</dbReference>
<evidence type="ECO:0000256" key="2">
    <source>
        <dbReference type="ARBA" id="ARBA00022448"/>
    </source>
</evidence>
<dbReference type="EMBL" id="JASBRG010000007">
    <property type="protein sequence ID" value="MDI3321393.1"/>
    <property type="molecule type" value="Genomic_DNA"/>
</dbReference>
<evidence type="ECO:0000256" key="4">
    <source>
        <dbReference type="ARBA" id="ARBA00022692"/>
    </source>
</evidence>
<dbReference type="PRINTS" id="PR01021">
    <property type="entry name" value="OMPADOMAIN"/>
</dbReference>
<dbReference type="SUPFAM" id="SSF103647">
    <property type="entry name" value="TSP type-3 repeat"/>
    <property type="match status" value="1"/>
</dbReference>
<comment type="caution">
    <text evidence="12">The sequence shown here is derived from an EMBL/GenBank/DDBJ whole genome shotgun (WGS) entry which is preliminary data.</text>
</comment>
<gene>
    <name evidence="12" type="ORF">QJ048_16480</name>
</gene>
<protein>
    <submittedName>
        <fullName evidence="12">OmpA family protein</fullName>
    </submittedName>
</protein>
<evidence type="ECO:0000313" key="13">
    <source>
        <dbReference type="Proteomes" id="UP001226434"/>
    </source>
</evidence>
<evidence type="ECO:0000256" key="6">
    <source>
        <dbReference type="ARBA" id="ARBA00023065"/>
    </source>
</evidence>
<feature type="domain" description="OmpA-like" evidence="11">
    <location>
        <begin position="284"/>
        <end position="399"/>
    </location>
</feature>
<dbReference type="PANTHER" id="PTHR30329:SF21">
    <property type="entry name" value="LIPOPROTEIN YIAD-RELATED"/>
    <property type="match status" value="1"/>
</dbReference>
<dbReference type="InterPro" id="IPR006664">
    <property type="entry name" value="OMP_bac"/>
</dbReference>
<dbReference type="InterPro" id="IPR006665">
    <property type="entry name" value="OmpA-like"/>
</dbReference>
<evidence type="ECO:0000256" key="1">
    <source>
        <dbReference type="ARBA" id="ARBA00004571"/>
    </source>
</evidence>
<keyword evidence="3" id="KW-1134">Transmembrane beta strand</keyword>
<keyword evidence="7" id="KW-0626">Porin</keyword>
<dbReference type="PANTHER" id="PTHR30329">
    <property type="entry name" value="STATOR ELEMENT OF FLAGELLAR MOTOR COMPLEX"/>
    <property type="match status" value="1"/>
</dbReference>
<sequence>MFTVLEKNKRITLFVAVCFCFCNVFTQTGNSPTNFYKRNPLLGIHFNASNYSRPLNLSQTNTGYFFSFIDGIAGKYDYMIQAGSTSPKFAFSKNASNKDLLHFISVNGIRRFFSDSVSFNPFINAGPGIGVTASKTNFFFNAGAGFEIRFTSKIFLHTQFNYQINTSSQVDNNTSVSIGLLGTIFQRKRKPVANTAERSVSTIQKTNDQHHDGIIDINDSCSTIAGPKSFTRFPDSDGDGIPDYKDNCPTIPGLARLNGCPLPVSRPPQLVIVDTSNIPATSYIGDVINNLAKEIHFNSDKATLMPLSAQILDTIARLLTTQQYKQLTIEGYTDNTGTTKRNRELSKERAVVVLEYLASKGIDRTKMQAIGLGDAHAIANNDTPEGRSQNRRTVFVLVK</sequence>